<dbReference type="Proteomes" id="UP000550508">
    <property type="component" value="Unassembled WGS sequence"/>
</dbReference>
<gene>
    <name evidence="2" type="ORF">HQ945_19230</name>
</gene>
<dbReference type="PANTHER" id="PTHR41252">
    <property type="entry name" value="BLR2505 PROTEIN"/>
    <property type="match status" value="1"/>
</dbReference>
<dbReference type="Pfam" id="PF12680">
    <property type="entry name" value="SnoaL_2"/>
    <property type="match status" value="1"/>
</dbReference>
<dbReference type="AlphaFoldDB" id="A0A849VTT6"/>
<protein>
    <submittedName>
        <fullName evidence="2">Nuclear transport factor 2 family protein</fullName>
    </submittedName>
</protein>
<dbReference type="RefSeq" id="WP_113280964.1">
    <property type="nucleotide sequence ID" value="NZ_JABUMX010000005.1"/>
</dbReference>
<dbReference type="SUPFAM" id="SSF54427">
    <property type="entry name" value="NTF2-like"/>
    <property type="match status" value="1"/>
</dbReference>
<comment type="caution">
    <text evidence="2">The sequence shown here is derived from an EMBL/GenBank/DDBJ whole genome shotgun (WGS) entry which is preliminary data.</text>
</comment>
<dbReference type="EMBL" id="JABUMX010000005">
    <property type="protein sequence ID" value="NTS33392.1"/>
    <property type="molecule type" value="Genomic_DNA"/>
</dbReference>
<feature type="domain" description="SnoaL-like" evidence="1">
    <location>
        <begin position="7"/>
        <end position="113"/>
    </location>
</feature>
<dbReference type="InterPro" id="IPR032710">
    <property type="entry name" value="NTF2-like_dom_sf"/>
</dbReference>
<evidence type="ECO:0000313" key="2">
    <source>
        <dbReference type="EMBL" id="NTS33392.1"/>
    </source>
</evidence>
<dbReference type="PANTHER" id="PTHR41252:SF1">
    <property type="entry name" value="BLR2505 PROTEIN"/>
    <property type="match status" value="1"/>
</dbReference>
<evidence type="ECO:0000259" key="1">
    <source>
        <dbReference type="Pfam" id="PF12680"/>
    </source>
</evidence>
<reference evidence="2 3" key="1">
    <citation type="submission" date="2020-05" db="EMBL/GenBank/DDBJ databases">
        <authorList>
            <person name="Kim M.K."/>
        </authorList>
    </citation>
    <scope>NUCLEOTIDE SEQUENCE [LARGE SCALE GENOMIC DNA]</scope>
    <source>
        <strain evidence="2 3">BT25</strain>
    </source>
</reference>
<organism evidence="2 3">
    <name type="scientific">Phyllobacterium pellucidum</name>
    <dbReference type="NCBI Taxonomy" id="2740464"/>
    <lineage>
        <taxon>Bacteria</taxon>
        <taxon>Pseudomonadati</taxon>
        <taxon>Pseudomonadota</taxon>
        <taxon>Alphaproteobacteria</taxon>
        <taxon>Hyphomicrobiales</taxon>
        <taxon>Phyllobacteriaceae</taxon>
        <taxon>Phyllobacterium</taxon>
    </lineage>
</organism>
<dbReference type="Gene3D" id="3.10.450.50">
    <property type="match status" value="1"/>
</dbReference>
<proteinExistence type="predicted"/>
<accession>A0A849VTT6</accession>
<dbReference type="InterPro" id="IPR037401">
    <property type="entry name" value="SnoaL-like"/>
</dbReference>
<evidence type="ECO:0000313" key="3">
    <source>
        <dbReference type="Proteomes" id="UP000550508"/>
    </source>
</evidence>
<keyword evidence="3" id="KW-1185">Reference proteome</keyword>
<name>A0A849VTT6_9HYPH</name>
<sequence>MNKQDVIALFAHLEHGDGANFFAHVADDVDWIVEGTHPLAGHYHSKKDFVAGTFQKLAKVLPDGVQLTVQNVLIDGAWAVVELRSMATAHSGLRFDNRYCWLCRFADAKIVEVRAYLDSWLVGELFRQNPIDDEAPA</sequence>